<geneLocation type="plasmid" evidence="7 8">
    <name>p4</name>
</geneLocation>
<dbReference type="PROSITE" id="PS50146">
    <property type="entry name" value="DAGK"/>
    <property type="match status" value="1"/>
</dbReference>
<sequence length="294" mass="32410">MSADRRRALLIVNGKARQGQRALDDIREEAAKAGVTLIRAECREREDIAEAIRDHADSVDMVIIGGGDGTLNAAAPALADTGLPLAILPMGTANDLARTLGIPLDLREAAKLAVSGPIRRIDLGEVNGVAFFNVASIGLSVELARELTREMKRRWGVFGYAVAAFRVARRMAPFRAEIRINGVRHRVKSVQIGVGNGRHYGGGMTVQENAAPDDGQLDVYSIDLRGWWEWPLLYPDFRRGRHGHWKNVHAWYGQEVEITTRHRRPVNTDGDITTHTPARFRVRPGAVSVIAPPR</sequence>
<evidence type="ECO:0000313" key="7">
    <source>
        <dbReference type="EMBL" id="QCO13623.1"/>
    </source>
</evidence>
<name>A0A0P0FHP0_AZOBR</name>
<dbReference type="SMART" id="SM00046">
    <property type="entry name" value="DAGKc"/>
    <property type="match status" value="1"/>
</dbReference>
<keyword evidence="4" id="KW-0067">ATP-binding</keyword>
<evidence type="ECO:0000313" key="8">
    <source>
        <dbReference type="Proteomes" id="UP000298774"/>
    </source>
</evidence>
<dbReference type="NCBIfam" id="TIGR00147">
    <property type="entry name" value="YegS/Rv2252/BmrU family lipid kinase"/>
    <property type="match status" value="1"/>
</dbReference>
<feature type="domain" description="DAGKc" evidence="5">
    <location>
        <begin position="3"/>
        <end position="130"/>
    </location>
</feature>
<evidence type="ECO:0000259" key="5">
    <source>
        <dbReference type="PROSITE" id="PS50146"/>
    </source>
</evidence>
<keyword evidence="3 7" id="KW-0418">Kinase</keyword>
<dbReference type="EMBL" id="CP032343">
    <property type="protein sequence ID" value="QCO13623.1"/>
    <property type="molecule type" value="Genomic_DNA"/>
</dbReference>
<dbReference type="Proteomes" id="UP001277471">
    <property type="component" value="Unassembled WGS sequence"/>
</dbReference>
<dbReference type="InterPro" id="IPR050187">
    <property type="entry name" value="Lipid_Phosphate_FormReg"/>
</dbReference>
<dbReference type="GO" id="GO:0008654">
    <property type="term" value="P:phospholipid biosynthetic process"/>
    <property type="evidence" value="ECO:0007669"/>
    <property type="project" value="InterPro"/>
</dbReference>
<dbReference type="InterPro" id="IPR045540">
    <property type="entry name" value="YegS/DAGK_C"/>
</dbReference>
<dbReference type="InterPro" id="IPR016064">
    <property type="entry name" value="NAD/diacylglycerol_kinase_sf"/>
</dbReference>
<reference evidence="6 9" key="2">
    <citation type="submission" date="2023-11" db="EMBL/GenBank/DDBJ databases">
        <title>MicrobeMod: A computational toolkit for identifying prokaryotic methylation and restriction-modification with nanopore sequencing.</title>
        <authorList>
            <person name="Crits-Christoph A."/>
            <person name="Kang S.C."/>
            <person name="Lee H."/>
            <person name="Ostrov N."/>
        </authorList>
    </citation>
    <scope>NUCLEOTIDE SEQUENCE [LARGE SCALE GENOMIC DNA]</scope>
    <source>
        <strain evidence="6 9">ATCC 29145</strain>
    </source>
</reference>
<dbReference type="EC" id="2.7.1.-" evidence="6"/>
<gene>
    <name evidence="7" type="ORF">D3868_30620</name>
    <name evidence="6" type="ORF">SIM66_04905</name>
</gene>
<keyword evidence="1 6" id="KW-0808">Transferase</keyword>
<accession>A0A0P0FHP0</accession>
<protein>
    <submittedName>
        <fullName evidence="7">Lipid kinase</fullName>
        <ecNumber evidence="6">2.7.1.-</ecNumber>
    </submittedName>
</protein>
<dbReference type="EMBL" id="JAWXYC010000002">
    <property type="protein sequence ID" value="MDX5950530.1"/>
    <property type="molecule type" value="Genomic_DNA"/>
</dbReference>
<evidence type="ECO:0000256" key="1">
    <source>
        <dbReference type="ARBA" id="ARBA00022679"/>
    </source>
</evidence>
<dbReference type="Pfam" id="PF19279">
    <property type="entry name" value="YegS_C"/>
    <property type="match status" value="1"/>
</dbReference>
<dbReference type="Gene3D" id="2.60.200.40">
    <property type="match status" value="1"/>
</dbReference>
<evidence type="ECO:0000256" key="4">
    <source>
        <dbReference type="ARBA" id="ARBA00022840"/>
    </source>
</evidence>
<organism evidence="7 8">
    <name type="scientific">Azospirillum brasilense</name>
    <dbReference type="NCBI Taxonomy" id="192"/>
    <lineage>
        <taxon>Bacteria</taxon>
        <taxon>Pseudomonadati</taxon>
        <taxon>Pseudomonadota</taxon>
        <taxon>Alphaproteobacteria</taxon>
        <taxon>Rhodospirillales</taxon>
        <taxon>Azospirillaceae</taxon>
        <taxon>Azospirillum</taxon>
    </lineage>
</organism>
<evidence type="ECO:0000313" key="9">
    <source>
        <dbReference type="Proteomes" id="UP001277471"/>
    </source>
</evidence>
<dbReference type="GO" id="GO:0016301">
    <property type="term" value="F:kinase activity"/>
    <property type="evidence" value="ECO:0007669"/>
    <property type="project" value="UniProtKB-KW"/>
</dbReference>
<evidence type="ECO:0000256" key="2">
    <source>
        <dbReference type="ARBA" id="ARBA00022741"/>
    </source>
</evidence>
<dbReference type="RefSeq" id="WP_035682881.1">
    <property type="nucleotide sequence ID" value="NZ_CP012917.1"/>
</dbReference>
<evidence type="ECO:0000313" key="6">
    <source>
        <dbReference type="EMBL" id="MDX5950530.1"/>
    </source>
</evidence>
<dbReference type="SUPFAM" id="SSF111331">
    <property type="entry name" value="NAD kinase/diacylglycerol kinase-like"/>
    <property type="match status" value="1"/>
</dbReference>
<dbReference type="InterPro" id="IPR017438">
    <property type="entry name" value="ATP-NAD_kinase_N"/>
</dbReference>
<proteinExistence type="predicted"/>
<dbReference type="AlphaFoldDB" id="A0A0P0FHP0"/>
<dbReference type="NCBIfam" id="NF009604">
    <property type="entry name" value="PRK13057.1"/>
    <property type="match status" value="1"/>
</dbReference>
<dbReference type="PANTHER" id="PTHR12358:SF54">
    <property type="entry name" value="SPHINGOSINE KINASE RELATED PROTEIN"/>
    <property type="match status" value="1"/>
</dbReference>
<dbReference type="KEGG" id="abf:AMK58_26590"/>
<dbReference type="InterPro" id="IPR001206">
    <property type="entry name" value="Diacylglycerol_kinase_cat_dom"/>
</dbReference>
<dbReference type="Pfam" id="PF00781">
    <property type="entry name" value="DAGK_cat"/>
    <property type="match status" value="1"/>
</dbReference>
<keyword evidence="2" id="KW-0547">Nucleotide-binding</keyword>
<dbReference type="InterPro" id="IPR005218">
    <property type="entry name" value="Diacylglycerol/lipid_kinase"/>
</dbReference>
<dbReference type="PANTHER" id="PTHR12358">
    <property type="entry name" value="SPHINGOSINE KINASE"/>
    <property type="match status" value="1"/>
</dbReference>
<dbReference type="GeneID" id="56448916"/>
<keyword evidence="7" id="KW-0614">Plasmid</keyword>
<evidence type="ECO:0000256" key="3">
    <source>
        <dbReference type="ARBA" id="ARBA00022777"/>
    </source>
</evidence>
<dbReference type="Gene3D" id="3.40.50.10330">
    <property type="entry name" value="Probable inorganic polyphosphate/atp-NAD kinase, domain 1"/>
    <property type="match status" value="1"/>
</dbReference>
<dbReference type="Proteomes" id="UP000298774">
    <property type="component" value="Plasmid p4"/>
</dbReference>
<reference evidence="7 8" key="1">
    <citation type="submission" date="2018-09" db="EMBL/GenBank/DDBJ databases">
        <title>Whole genome based analysis of evolution and adaptive divergence in Indian and Brazilian strains of Azospirillum brasilense.</title>
        <authorList>
            <person name="Singh C."/>
            <person name="Tripathi A.K."/>
        </authorList>
    </citation>
    <scope>NUCLEOTIDE SEQUENCE [LARGE SCALE GENOMIC DNA]</scope>
    <source>
        <strain evidence="7 8">MTCC4038</strain>
        <plasmid evidence="7 8">p4</plasmid>
    </source>
</reference>
<dbReference type="GO" id="GO:0005524">
    <property type="term" value="F:ATP binding"/>
    <property type="evidence" value="ECO:0007669"/>
    <property type="project" value="UniProtKB-KW"/>
</dbReference>
<keyword evidence="9" id="KW-1185">Reference proteome</keyword>